<sequence length="515" mass="57441">MLKEMLRLLKKQQKQPAPPAEKLTGEQDSLKEQKFSRSLEDNLSVIKKLYSIPDNKDVKLRELHLEGFGKNAALIFISTISDVKSIEENILKPLTENTSSSKKVKDVVSIQMVHEIDIFKDAVKDVNKGNALLILDGEAKGYILDCPEFQSRAIDKPESEILIKGPKEAFNEKVVANISLLRKKIRNENLIVEVIEVSQRSHNDVYILYIRGLANEKLVDNIKERLGSLEVNAVQNLSLLEEYIEERNYSLFPSVLTTERPDRAASFLEDGYIALLMDNSPDSMVLPATFWSFFHSPEDHYLRIHYGNFTRALRMVALFITLFTSAIYVGITTFHAEMIPPDLLLAIASSREKVPFPAVIEILIMEAAFELIREAGLRVPSPIGPTIGIVGALILGQAAVEANIISPIVIIVVALGGLSSFAVADLSLNFAVRLIRFAFILSAALFGIYGMTAFFAAGIFYLVSLKSFGVPYLAPLSPTYQSSKDTIFRRLVKNEKFRPGFLKTADSQKKAMGQK</sequence>
<name>A0ABY9VGR7_9BACI</name>
<feature type="region of interest" description="Disordered" evidence="5">
    <location>
        <begin position="9"/>
        <end position="28"/>
    </location>
</feature>
<evidence type="ECO:0000256" key="6">
    <source>
        <dbReference type="SAM" id="Phobius"/>
    </source>
</evidence>
<dbReference type="PANTHER" id="PTHR22550">
    <property type="entry name" value="SPORE GERMINATION PROTEIN"/>
    <property type="match status" value="1"/>
</dbReference>
<evidence type="ECO:0000256" key="2">
    <source>
        <dbReference type="ARBA" id="ARBA00005278"/>
    </source>
</evidence>
<reference evidence="7 8" key="1">
    <citation type="submission" date="2023-09" db="EMBL/GenBank/DDBJ databases">
        <title>Microbial mechanism of fulvic acid promoting antimony reduction mineralization in rice fields.</title>
        <authorList>
            <person name="Chen G."/>
            <person name="Lan J."/>
        </authorList>
    </citation>
    <scope>NUCLEOTIDE SEQUENCE [LARGE SCALE GENOMIC DNA]</scope>
    <source>
        <strain evidence="7 8">PS1</strain>
    </source>
</reference>
<evidence type="ECO:0000256" key="3">
    <source>
        <dbReference type="ARBA" id="ARBA00023136"/>
    </source>
</evidence>
<dbReference type="InterPro" id="IPR004995">
    <property type="entry name" value="Spore_Ger"/>
</dbReference>
<gene>
    <name evidence="7" type="ORF">RH061_19580</name>
</gene>
<dbReference type="InterPro" id="IPR050768">
    <property type="entry name" value="UPF0353/GerABKA_families"/>
</dbReference>
<dbReference type="PIRSF" id="PIRSF005690">
    <property type="entry name" value="GerBA"/>
    <property type="match status" value="1"/>
</dbReference>
<keyword evidence="3 4" id="KW-0472">Membrane</keyword>
<organism evidence="7 8">
    <name type="scientific">Mesobacillus jeotgali</name>
    <dbReference type="NCBI Taxonomy" id="129985"/>
    <lineage>
        <taxon>Bacteria</taxon>
        <taxon>Bacillati</taxon>
        <taxon>Bacillota</taxon>
        <taxon>Bacilli</taxon>
        <taxon>Bacillales</taxon>
        <taxon>Bacillaceae</taxon>
        <taxon>Mesobacillus</taxon>
    </lineage>
</organism>
<dbReference type="Proteomes" id="UP001303324">
    <property type="component" value="Chromosome"/>
</dbReference>
<evidence type="ECO:0000256" key="4">
    <source>
        <dbReference type="PIRNR" id="PIRNR005690"/>
    </source>
</evidence>
<feature type="transmembrane region" description="Helical" evidence="6">
    <location>
        <begin position="404"/>
        <end position="426"/>
    </location>
</feature>
<comment type="subcellular location">
    <subcellularLocation>
        <location evidence="4">Cell membrane</location>
    </subcellularLocation>
    <subcellularLocation>
        <location evidence="1">Membrane</location>
        <topology evidence="1">Multi-pass membrane protein</topology>
    </subcellularLocation>
</comment>
<comment type="similarity">
    <text evidence="2 4">Belongs to the GerABKA family.</text>
</comment>
<dbReference type="RefSeq" id="WP_311072484.1">
    <property type="nucleotide sequence ID" value="NZ_CP134494.1"/>
</dbReference>
<evidence type="ECO:0000313" key="7">
    <source>
        <dbReference type="EMBL" id="WNF22334.1"/>
    </source>
</evidence>
<protein>
    <submittedName>
        <fullName evidence="7">Spore germination protein</fullName>
    </submittedName>
</protein>
<dbReference type="PANTHER" id="PTHR22550:SF5">
    <property type="entry name" value="LEUCINE ZIPPER PROTEIN 4"/>
    <property type="match status" value="1"/>
</dbReference>
<feature type="transmembrane region" description="Helical" evidence="6">
    <location>
        <begin position="312"/>
        <end position="334"/>
    </location>
</feature>
<keyword evidence="8" id="KW-1185">Reference proteome</keyword>
<accession>A0ABY9VGR7</accession>
<keyword evidence="6" id="KW-1133">Transmembrane helix</keyword>
<dbReference type="Pfam" id="PF03323">
    <property type="entry name" value="GerA"/>
    <property type="match status" value="1"/>
</dbReference>
<evidence type="ECO:0000256" key="1">
    <source>
        <dbReference type="ARBA" id="ARBA00004141"/>
    </source>
</evidence>
<proteinExistence type="inferred from homology"/>
<evidence type="ECO:0000256" key="5">
    <source>
        <dbReference type="SAM" id="MobiDB-lite"/>
    </source>
</evidence>
<dbReference type="EMBL" id="CP134494">
    <property type="protein sequence ID" value="WNF22334.1"/>
    <property type="molecule type" value="Genomic_DNA"/>
</dbReference>
<keyword evidence="6" id="KW-0812">Transmembrane</keyword>
<feature type="transmembrane region" description="Helical" evidence="6">
    <location>
        <begin position="438"/>
        <end position="463"/>
    </location>
</feature>
<evidence type="ECO:0000313" key="8">
    <source>
        <dbReference type="Proteomes" id="UP001303324"/>
    </source>
</evidence>